<name>A0A5J6MCW0_9PROT</name>
<dbReference type="AlphaFoldDB" id="A0A5J6MCW0"/>
<feature type="signal peptide" evidence="1">
    <location>
        <begin position="1"/>
        <end position="24"/>
    </location>
</feature>
<dbReference type="EMBL" id="CP042906">
    <property type="protein sequence ID" value="QEX15194.1"/>
    <property type="molecule type" value="Genomic_DNA"/>
</dbReference>
<dbReference type="Proteomes" id="UP000326202">
    <property type="component" value="Chromosome"/>
</dbReference>
<reference evidence="2 3" key="1">
    <citation type="submission" date="2019-08" db="EMBL/GenBank/DDBJ databases">
        <title>Hyperibacter terrae gen. nov., sp. nov. and Hyperibacter viscosus sp. nov., two new members in the family Rhodospirillaceae isolated from the rhizosphere of Hypericum perforatum.</title>
        <authorList>
            <person name="Noviana Z."/>
        </authorList>
    </citation>
    <scope>NUCLEOTIDE SEQUENCE [LARGE SCALE GENOMIC DNA]</scope>
    <source>
        <strain evidence="2 3">R5913</strain>
    </source>
</reference>
<evidence type="ECO:0000313" key="3">
    <source>
        <dbReference type="Proteomes" id="UP000326202"/>
    </source>
</evidence>
<dbReference type="Gene3D" id="1.10.10.2910">
    <property type="match status" value="1"/>
</dbReference>
<keyword evidence="3" id="KW-1185">Reference proteome</keyword>
<sequence length="312" mass="34043">MIALSRLACMLAAGLVLAVGSASAVLAQTSEPDSAAPLSMRDDEMRMINALLDAFMEVMAPDEQAILREIDVRIPMDYDVTRVVAYRDDSGRIIEVSFGFFGLAIQLCDDEVLADYYAAQDPGIYDKFEAYVTSLNEAIDRNEQSMSQHALPRFALFAGIPEETATARAAQEDFKSYAANLRTSAIAFVLAHEIGHHVLGHTDMPPPESPAVSRERESAADRFAAELTMRVGMPAFGALPALALFAAAEGETLEPQASHPLGTCRILAAMLDSVDRLAVDERTVHLLDQSPDMMPGGERYEYFRTLMKTNCS</sequence>
<dbReference type="RefSeq" id="WP_151175673.1">
    <property type="nucleotide sequence ID" value="NZ_CP042906.1"/>
</dbReference>
<organism evidence="2 3">
    <name type="scientific">Hypericibacter terrae</name>
    <dbReference type="NCBI Taxonomy" id="2602015"/>
    <lineage>
        <taxon>Bacteria</taxon>
        <taxon>Pseudomonadati</taxon>
        <taxon>Pseudomonadota</taxon>
        <taxon>Alphaproteobacteria</taxon>
        <taxon>Rhodospirillales</taxon>
        <taxon>Dongiaceae</taxon>
        <taxon>Hypericibacter</taxon>
    </lineage>
</organism>
<evidence type="ECO:0000256" key="1">
    <source>
        <dbReference type="SAM" id="SignalP"/>
    </source>
</evidence>
<dbReference type="OrthoDB" id="9794834at2"/>
<gene>
    <name evidence="2" type="ORF">FRZ44_04740</name>
</gene>
<evidence type="ECO:0000313" key="2">
    <source>
        <dbReference type="EMBL" id="QEX15194.1"/>
    </source>
</evidence>
<dbReference type="KEGG" id="htq:FRZ44_04740"/>
<protein>
    <submittedName>
        <fullName evidence="2">Uncharacterized protein</fullName>
    </submittedName>
</protein>
<accession>A0A5J6MCW0</accession>
<keyword evidence="1" id="KW-0732">Signal</keyword>
<proteinExistence type="predicted"/>
<feature type="chain" id="PRO_5023843134" evidence="1">
    <location>
        <begin position="25"/>
        <end position="312"/>
    </location>
</feature>